<gene>
    <name evidence="1" type="ORF">M9Y10_011751</name>
</gene>
<evidence type="ECO:0000313" key="1">
    <source>
        <dbReference type="EMBL" id="KAK8864057.1"/>
    </source>
</evidence>
<dbReference type="EMBL" id="JAPFFF010000017">
    <property type="protein sequence ID" value="KAK8864057.1"/>
    <property type="molecule type" value="Genomic_DNA"/>
</dbReference>
<reference evidence="1 2" key="1">
    <citation type="submission" date="2024-04" db="EMBL/GenBank/DDBJ databases">
        <title>Tritrichomonas musculus Genome.</title>
        <authorList>
            <person name="Alves-Ferreira E."/>
            <person name="Grigg M."/>
            <person name="Lorenzi H."/>
            <person name="Galac M."/>
        </authorList>
    </citation>
    <scope>NUCLEOTIDE SEQUENCE [LARGE SCALE GENOMIC DNA]</scope>
    <source>
        <strain evidence="1 2">EAF2021</strain>
    </source>
</reference>
<comment type="caution">
    <text evidence="1">The sequence shown here is derived from an EMBL/GenBank/DDBJ whole genome shotgun (WGS) entry which is preliminary data.</text>
</comment>
<name>A0ABR2ILA9_9EUKA</name>
<sequence>MNKHNYGKPIFGDFLKHIDSPPHSDAIIAVFHSGQVFLIPIDDNRDNYLVNPFAEIRQWFEPTIKADTPEAALLRRFFNVPHIGHSTCIRPRCIGSLQLCRKIEMIRIEFTNDGSNFLIVYGIIDKNVPSIGVYKITSDCMTLIYTDSLLAISDFTYSSYYKSFIFIPRLSNTSIGILSIPNSPPKYKPRVIPEIVFAGSHLKRTVHLCPAGCHKWQVLSWSDDICPSIIAWHFSPPGEPEKLWTAQVINLLIPCFIQFLSYDTKTDKLGFIIQDSSPVNNDENNNNTENKTKSDKNSAIICVWDLEKKHIEQYNLLVPNIDKVLSAKWATSVVSSEVVFTVSTTTGYYEHQKNQVMRWAKPIGSASSFLCDDYGNRFYFNEQGELKVVTAPVFYEQINLEKVDFQKVAPYPIVHNFMKGECDSLSCLHMYRCAGCKRPLLYPLVSKSPEYHIENCYCCSECQMAHWPSFVAVNQPLNFQCDIDS</sequence>
<protein>
    <submittedName>
        <fullName evidence="1">Uncharacterized protein</fullName>
    </submittedName>
</protein>
<keyword evidence="2" id="KW-1185">Reference proteome</keyword>
<evidence type="ECO:0000313" key="2">
    <source>
        <dbReference type="Proteomes" id="UP001470230"/>
    </source>
</evidence>
<dbReference type="Proteomes" id="UP001470230">
    <property type="component" value="Unassembled WGS sequence"/>
</dbReference>
<organism evidence="1 2">
    <name type="scientific">Tritrichomonas musculus</name>
    <dbReference type="NCBI Taxonomy" id="1915356"/>
    <lineage>
        <taxon>Eukaryota</taxon>
        <taxon>Metamonada</taxon>
        <taxon>Parabasalia</taxon>
        <taxon>Tritrichomonadida</taxon>
        <taxon>Tritrichomonadidae</taxon>
        <taxon>Tritrichomonas</taxon>
    </lineage>
</organism>
<proteinExistence type="predicted"/>
<accession>A0ABR2ILA9</accession>